<protein>
    <submittedName>
        <fullName evidence="2">Uncharacterized protein</fullName>
    </submittedName>
</protein>
<organism evidence="2">
    <name type="scientific">Tanacetum cinerariifolium</name>
    <name type="common">Dalmatian daisy</name>
    <name type="synonym">Chrysanthemum cinerariifolium</name>
    <dbReference type="NCBI Taxonomy" id="118510"/>
    <lineage>
        <taxon>Eukaryota</taxon>
        <taxon>Viridiplantae</taxon>
        <taxon>Streptophyta</taxon>
        <taxon>Embryophyta</taxon>
        <taxon>Tracheophyta</taxon>
        <taxon>Spermatophyta</taxon>
        <taxon>Magnoliopsida</taxon>
        <taxon>eudicotyledons</taxon>
        <taxon>Gunneridae</taxon>
        <taxon>Pentapetalae</taxon>
        <taxon>asterids</taxon>
        <taxon>campanulids</taxon>
        <taxon>Asterales</taxon>
        <taxon>Asteraceae</taxon>
        <taxon>Asteroideae</taxon>
        <taxon>Anthemideae</taxon>
        <taxon>Anthemidinae</taxon>
        <taxon>Tanacetum</taxon>
    </lineage>
</organism>
<accession>A0A6L2MDR0</accession>
<proteinExistence type="predicted"/>
<comment type="caution">
    <text evidence="2">The sequence shown here is derived from an EMBL/GenBank/DDBJ whole genome shotgun (WGS) entry which is preliminary data.</text>
</comment>
<reference evidence="2" key="1">
    <citation type="journal article" date="2019" name="Sci. Rep.">
        <title>Draft genome of Tanacetum cinerariifolium, the natural source of mosquito coil.</title>
        <authorList>
            <person name="Yamashiro T."/>
            <person name="Shiraishi A."/>
            <person name="Satake H."/>
            <person name="Nakayama K."/>
        </authorList>
    </citation>
    <scope>NUCLEOTIDE SEQUENCE</scope>
</reference>
<feature type="compositionally biased region" description="Acidic residues" evidence="1">
    <location>
        <begin position="1"/>
        <end position="14"/>
    </location>
</feature>
<feature type="region of interest" description="Disordered" evidence="1">
    <location>
        <begin position="1"/>
        <end position="21"/>
    </location>
</feature>
<evidence type="ECO:0000256" key="1">
    <source>
        <dbReference type="SAM" id="MobiDB-lite"/>
    </source>
</evidence>
<sequence length="250" mass="27988">MFDYDDYSTSESDENLPPSPIYDRYQSGNRYHAVPSPYIRTFMPPKPDLVFNNAPNDVETVHTAFNVELRPTKLDNDLSSVKNVETSIPTTHLQKAIPKPTSNGTRRNRKACFVCKSLDHLIKDCDYHEKKIAQTPPRNHAPKGHHQHYARMPLPNPQRHMFPTAVVPKSKLVLINTARPLTTADPKISVTRLGQDKPIVTKPNTPPKRHINHNLSPKASTFPLKVTAVQAPMVNAAMGIKAKGNGNQNV</sequence>
<gene>
    <name evidence="2" type="ORF">Tci_043996</name>
</gene>
<name>A0A6L2MDR0_TANCI</name>
<evidence type="ECO:0000313" key="2">
    <source>
        <dbReference type="EMBL" id="GEU72018.1"/>
    </source>
</evidence>
<dbReference type="AlphaFoldDB" id="A0A6L2MDR0"/>
<dbReference type="EMBL" id="BKCJ010006412">
    <property type="protein sequence ID" value="GEU72018.1"/>
    <property type="molecule type" value="Genomic_DNA"/>
</dbReference>